<proteinExistence type="predicted"/>
<organism evidence="1 2">
    <name type="scientific">Bacillus salitolerans</name>
    <dbReference type="NCBI Taxonomy" id="1437434"/>
    <lineage>
        <taxon>Bacteria</taxon>
        <taxon>Bacillati</taxon>
        <taxon>Bacillota</taxon>
        <taxon>Bacilli</taxon>
        <taxon>Bacillales</taxon>
        <taxon>Bacillaceae</taxon>
        <taxon>Bacillus</taxon>
    </lineage>
</organism>
<reference evidence="2" key="1">
    <citation type="journal article" date="2019" name="Int. J. Syst. Evol. Microbiol.">
        <title>The Global Catalogue of Microorganisms (GCM) 10K type strain sequencing project: providing services to taxonomists for standard genome sequencing and annotation.</title>
        <authorList>
            <consortium name="The Broad Institute Genomics Platform"/>
            <consortium name="The Broad Institute Genome Sequencing Center for Infectious Disease"/>
            <person name="Wu L."/>
            <person name="Ma J."/>
        </authorList>
    </citation>
    <scope>NUCLEOTIDE SEQUENCE [LARGE SCALE GENOMIC DNA]</scope>
    <source>
        <strain evidence="2">CCUG 49339</strain>
    </source>
</reference>
<name>A0ABW4LM86_9BACI</name>
<comment type="caution">
    <text evidence="1">The sequence shown here is derived from an EMBL/GenBank/DDBJ whole genome shotgun (WGS) entry which is preliminary data.</text>
</comment>
<dbReference type="Proteomes" id="UP001597214">
    <property type="component" value="Unassembled WGS sequence"/>
</dbReference>
<evidence type="ECO:0000313" key="1">
    <source>
        <dbReference type="EMBL" id="MFD1736143.1"/>
    </source>
</evidence>
<gene>
    <name evidence="1" type="ORF">ACFSCX_06150</name>
</gene>
<keyword evidence="2" id="KW-1185">Reference proteome</keyword>
<dbReference type="RefSeq" id="WP_377927290.1">
    <property type="nucleotide sequence ID" value="NZ_JBHUEM010000005.1"/>
</dbReference>
<accession>A0ABW4LM86</accession>
<protein>
    <submittedName>
        <fullName evidence="1">Uncharacterized protein</fullName>
    </submittedName>
</protein>
<sequence length="61" mass="6847">MPIQDKSDYVVQKAEGTRCPDGHDTVSLLAHEFNMYSMPSFYICRTCDYIGQVGVGEVKSK</sequence>
<evidence type="ECO:0000313" key="2">
    <source>
        <dbReference type="Proteomes" id="UP001597214"/>
    </source>
</evidence>
<dbReference type="EMBL" id="JBHUEM010000005">
    <property type="protein sequence ID" value="MFD1736143.1"/>
    <property type="molecule type" value="Genomic_DNA"/>
</dbReference>